<dbReference type="InterPro" id="IPR014718">
    <property type="entry name" value="GH-type_carb-bd"/>
</dbReference>
<dbReference type="Pfam" id="PF18080">
    <property type="entry name" value="Gal_mutarotas_3"/>
    <property type="match status" value="1"/>
</dbReference>
<dbReference type="Pfam" id="PF21466">
    <property type="entry name" value="GH101_dom-5"/>
    <property type="match status" value="1"/>
</dbReference>
<dbReference type="CDD" id="cd14244">
    <property type="entry name" value="GH_101_like"/>
    <property type="match status" value="1"/>
</dbReference>
<dbReference type="KEGG" id="vgu:HYG85_07490"/>
<dbReference type="AlphaFoldDB" id="A0A8J8SBK1"/>
<dbReference type="SMR" id="A0A8J8SBK1"/>
<gene>
    <name evidence="3" type="ORF">HYG85_07490</name>
</gene>
<dbReference type="GO" id="GO:0030246">
    <property type="term" value="F:carbohydrate binding"/>
    <property type="evidence" value="ECO:0007669"/>
    <property type="project" value="InterPro"/>
</dbReference>
<dbReference type="Pfam" id="PF07532">
    <property type="entry name" value="Big_4"/>
    <property type="match status" value="1"/>
</dbReference>
<dbReference type="InterPro" id="IPR049314">
    <property type="entry name" value="GH101_dom-5"/>
</dbReference>
<dbReference type="SUPFAM" id="SSF49785">
    <property type="entry name" value="Galactose-binding domain-like"/>
    <property type="match status" value="2"/>
</dbReference>
<protein>
    <submittedName>
        <fullName evidence="3">Discoidin domain-containing protein</fullName>
    </submittedName>
</protein>
<reference evidence="3 4" key="1">
    <citation type="submission" date="2020-07" db="EMBL/GenBank/DDBJ databases">
        <title>Vallitalea guaymasensis genome.</title>
        <authorList>
            <person name="Postec A."/>
        </authorList>
    </citation>
    <scope>NUCLEOTIDE SEQUENCE [LARGE SCALE GENOMIC DNA]</scope>
    <source>
        <strain evidence="3 4">Ra1766G1</strain>
    </source>
</reference>
<dbReference type="InterPro" id="IPR025706">
    <property type="entry name" value="Endoa_GalNAc"/>
</dbReference>
<dbReference type="InterPro" id="IPR011081">
    <property type="entry name" value="Big_4"/>
</dbReference>
<sequence length="1252" mass="140228">MKRKRIRGTKVLVLSFVLMFLQVFGVFMPVSAKEVTNGEEQQELTASGVADTMDSNMTTISSNQMTVIIDKNFPRVEKYQMASGEVMYGQESSLDSIKINGVNYKPQVDFLKLNDNQAEYTLNITDIDVVITIRMEVVDNKLLFDVIGILENGNTLVKNIEIPNHSLLAAHSNQEGAAFAGTRMYNAVSGSGDVFTSVENTVAVDNQPLNYMYAIINTNQLAGTIWTNALPDYSSDRDNERIKKQTVGKTGYYSTGIWSASWLYRPDKIDEVEPLPSVKVIITGNANDDDCVDWQDGAVVFREIMNNPKFSEKVPDLLIHRIPFNFASQATNPFLKTLDETKRLYLATDGLGQFVELKGYQSEGHDSAHPDYAGHIGIRQGGACDMNTLIDEGHKYNGFFGVHISATGAHPEAYAFDNELVNINKPGWDWLDPSYDFDKPTMRREATTNNRLNRFRALKEEVPNLDFIYADAWFENGWNGRRLAREINSLGWAMTTEFPNTLEEDSIWYHWAVDYNYGGQDMKGFNSKIARFIRNHQKDTWIARNELLGGSEVTDYEGWQGSKNFDNAIKVVFEVNMPTKYLQHFPIIEWESDTINFTDNVSVSNKTGSKIITKDGIKVLEGSKYLLPWDPSTEEKLYHYNKNGGTSTWKLPLSYEGLDTVKLYKLTDQGREFIEDIQVIQGQITINANPATPYVVYKQDAQVHEAVDFGQGTLIKDPGFNNGNLDDYTVTGEGVSVKRNDSSQYELVIENGSGATISQEITGLSEGTYAASVYVEVKGNRRASICVMTSDGNDVSNYTDNSIANNYILADSKNNTKMQRMRVLFDVPSGSDSATIYLKTEAGTATVIFDDLRVVKTKRVAKGEDVYFAEDFENIVQGIYPFVKGSAGGVNDPRTHLSELHAPYTQKGWNQKEIDDVINGNWSLKAHKESAGLVYQTIPQNLRFAEGQCYEVTFVYETNADGAYEFVIGDGETQIYTKPIKFADEPTQFTKSFQASNSGDSFIGIKCVNGNSSDFVLDDLVIKEIEYLPSEPTEITPVDLSKVSQSNMTATATSQETWDPASNAIDGDKGTLWHTKWDLSDSLPQSITLNLNDTYRINKVEMQPRTSQYNGIISKYRLYVSNDGIDYRKIGEGNWDVNYDAKTINFNETEAKYVKLEAIEGYGGWASVAELYVYRNEVSIVETAPIEVATRVGYAPTLPVELPTRLSDDSIMDLPIAWDGIDRDNYMKEGTFIVEGHVNGSEIIVTATITVK</sequence>
<dbReference type="InterPro" id="IPR040502">
    <property type="entry name" value="GH101_dom-6"/>
</dbReference>
<name>A0A8J8SBK1_9FIRM</name>
<organism evidence="3 4">
    <name type="scientific">Vallitalea guaymasensis</name>
    <dbReference type="NCBI Taxonomy" id="1185412"/>
    <lineage>
        <taxon>Bacteria</taxon>
        <taxon>Bacillati</taxon>
        <taxon>Bacillota</taxon>
        <taxon>Clostridia</taxon>
        <taxon>Lachnospirales</taxon>
        <taxon>Vallitaleaceae</taxon>
        <taxon>Vallitalea</taxon>
    </lineage>
</organism>
<dbReference type="Pfam" id="PF17974">
    <property type="entry name" value="GalBD_like"/>
    <property type="match status" value="1"/>
</dbReference>
<dbReference type="Pfam" id="PF12905">
    <property type="entry name" value="Glyco_hydro_101"/>
    <property type="match status" value="1"/>
</dbReference>
<proteinExistence type="predicted"/>
<dbReference type="Proteomes" id="UP000677305">
    <property type="component" value="Chromosome"/>
</dbReference>
<keyword evidence="1" id="KW-0326">Glycosidase</keyword>
<evidence type="ECO:0000313" key="4">
    <source>
        <dbReference type="Proteomes" id="UP000677305"/>
    </source>
</evidence>
<dbReference type="Pfam" id="PF00754">
    <property type="entry name" value="F5_F8_type_C"/>
    <property type="match status" value="1"/>
</dbReference>
<keyword evidence="4" id="KW-1185">Reference proteome</keyword>
<evidence type="ECO:0000256" key="1">
    <source>
        <dbReference type="ARBA" id="ARBA00023295"/>
    </source>
</evidence>
<accession>A0A8J8SBK1</accession>
<dbReference type="GO" id="GO:0033926">
    <property type="term" value="F:endo-alpha-N-acetylgalactosaminidase activity"/>
    <property type="evidence" value="ECO:0007669"/>
    <property type="project" value="InterPro"/>
</dbReference>
<dbReference type="InterPro" id="IPR035364">
    <property type="entry name" value="Beta_sandwich_GH101"/>
</dbReference>
<dbReference type="InterPro" id="IPR040633">
    <property type="entry name" value="Gal_mutarotas_3"/>
</dbReference>
<dbReference type="Pfam" id="PF17451">
    <property type="entry name" value="Glyco_hyd_101C"/>
    <property type="match status" value="1"/>
</dbReference>
<dbReference type="PROSITE" id="PS50022">
    <property type="entry name" value="FA58C_3"/>
    <property type="match status" value="1"/>
</dbReference>
<dbReference type="InterPro" id="IPR000421">
    <property type="entry name" value="FA58C"/>
</dbReference>
<keyword evidence="1" id="KW-0378">Hydrolase</keyword>
<feature type="domain" description="F5/8 type C" evidence="2">
    <location>
        <begin position="1030"/>
        <end position="1176"/>
    </location>
</feature>
<dbReference type="Gene3D" id="2.60.120.260">
    <property type="entry name" value="Galactose-binding domain-like"/>
    <property type="match status" value="3"/>
</dbReference>
<evidence type="ECO:0000313" key="3">
    <source>
        <dbReference type="EMBL" id="QUH28762.1"/>
    </source>
</evidence>
<dbReference type="RefSeq" id="WP_212692970.1">
    <property type="nucleotide sequence ID" value="NZ_CP058561.1"/>
</dbReference>
<dbReference type="EMBL" id="CP058561">
    <property type="protein sequence ID" value="QUH28762.1"/>
    <property type="molecule type" value="Genomic_DNA"/>
</dbReference>
<evidence type="ECO:0000259" key="2">
    <source>
        <dbReference type="PROSITE" id="PS50022"/>
    </source>
</evidence>
<dbReference type="Gene3D" id="3.20.20.80">
    <property type="entry name" value="Glycosidases"/>
    <property type="match status" value="1"/>
</dbReference>
<dbReference type="InterPro" id="IPR008979">
    <property type="entry name" value="Galactose-bd-like_sf"/>
</dbReference>
<dbReference type="Gene3D" id="2.70.98.10">
    <property type="match status" value="1"/>
</dbReference>